<accession>A0A6P1SVF6</accession>
<gene>
    <name evidence="3" type="ORF">GO499_00470</name>
</gene>
<dbReference type="SUPFAM" id="SSF53474">
    <property type="entry name" value="alpha/beta-Hydrolases"/>
    <property type="match status" value="1"/>
</dbReference>
<proteinExistence type="predicted"/>
<dbReference type="Gene3D" id="3.40.50.1820">
    <property type="entry name" value="alpha/beta hydrolase"/>
    <property type="match status" value="1"/>
</dbReference>
<reference evidence="3 4" key="1">
    <citation type="submission" date="2019-12" db="EMBL/GenBank/DDBJ databases">
        <title>Complete genome sequence of Algicella marina strain 9Alg 56(T) isolated from the red alga Tichocarpus crinitus.</title>
        <authorList>
            <person name="Kim S.-G."/>
            <person name="Nedashkovskaya O.I."/>
        </authorList>
    </citation>
    <scope>NUCLEOTIDE SEQUENCE [LARGE SCALE GENOMIC DNA]</scope>
    <source>
        <strain evidence="3 4">9Alg 56</strain>
    </source>
</reference>
<dbReference type="GO" id="GO:0052689">
    <property type="term" value="F:carboxylic ester hydrolase activity"/>
    <property type="evidence" value="ECO:0007669"/>
    <property type="project" value="TreeGrafter"/>
</dbReference>
<dbReference type="AlphaFoldDB" id="A0A6P1SVF6"/>
<evidence type="ECO:0000259" key="2">
    <source>
        <dbReference type="Pfam" id="PF12697"/>
    </source>
</evidence>
<protein>
    <submittedName>
        <fullName evidence="3">Alpha/beta fold hydrolase</fullName>
    </submittedName>
</protein>
<organism evidence="3 4">
    <name type="scientific">Algicella marina</name>
    <dbReference type="NCBI Taxonomy" id="2683284"/>
    <lineage>
        <taxon>Bacteria</taxon>
        <taxon>Pseudomonadati</taxon>
        <taxon>Pseudomonadota</taxon>
        <taxon>Alphaproteobacteria</taxon>
        <taxon>Rhodobacterales</taxon>
        <taxon>Paracoccaceae</taxon>
        <taxon>Algicella</taxon>
    </lineage>
</organism>
<keyword evidence="1 3" id="KW-0378">Hydrolase</keyword>
<feature type="domain" description="AB hydrolase-1" evidence="2">
    <location>
        <begin position="16"/>
        <end position="245"/>
    </location>
</feature>
<keyword evidence="4" id="KW-1185">Reference proteome</keyword>
<sequence>MLNYIEYAPEHEGRPLVIAHGLYGSARNWGVLAKRLCDTRTVVTVDMRNHGDSPWFDSHTYEDMAKDLAEVIGSLGGEADVLGHSMGGKAAMMLALTRPDRVAHLIVADISPVAYGHSQIEYIEAMRAVDLSGVTRRSEADAGLAKRVADPMLRAFLLQSLSLADGKARWKLNLDVLAEDMDGILDFPAVEGSFDGPVRFIHGSKSDYVKDDYHGRIRELFPLAEFDVLEGAGHWLHAEDPRGFEAMVRCALKRQAT</sequence>
<dbReference type="Pfam" id="PF12697">
    <property type="entry name" value="Abhydrolase_6"/>
    <property type="match status" value="1"/>
</dbReference>
<dbReference type="KEGG" id="amaq:GO499_00470"/>
<evidence type="ECO:0000313" key="4">
    <source>
        <dbReference type="Proteomes" id="UP000464495"/>
    </source>
</evidence>
<evidence type="ECO:0000313" key="3">
    <source>
        <dbReference type="EMBL" id="QHQ33757.1"/>
    </source>
</evidence>
<dbReference type="PANTHER" id="PTHR46118">
    <property type="entry name" value="PROTEIN ABHD11"/>
    <property type="match status" value="1"/>
</dbReference>
<dbReference type="PANTHER" id="PTHR46118:SF4">
    <property type="entry name" value="PROTEIN ABHD11"/>
    <property type="match status" value="1"/>
</dbReference>
<dbReference type="PRINTS" id="PR00111">
    <property type="entry name" value="ABHYDROLASE"/>
</dbReference>
<dbReference type="InterPro" id="IPR029058">
    <property type="entry name" value="AB_hydrolase_fold"/>
</dbReference>
<dbReference type="EMBL" id="CP046620">
    <property type="protein sequence ID" value="QHQ33757.1"/>
    <property type="molecule type" value="Genomic_DNA"/>
</dbReference>
<dbReference type="RefSeq" id="WP_161860333.1">
    <property type="nucleotide sequence ID" value="NZ_CP046620.1"/>
</dbReference>
<dbReference type="Proteomes" id="UP000464495">
    <property type="component" value="Chromosome"/>
</dbReference>
<dbReference type="InterPro" id="IPR000073">
    <property type="entry name" value="AB_hydrolase_1"/>
</dbReference>
<evidence type="ECO:0000256" key="1">
    <source>
        <dbReference type="ARBA" id="ARBA00022801"/>
    </source>
</evidence>
<name>A0A6P1SVF6_9RHOB</name>